<name>A0A8H2Y3V4_9AGAM</name>
<feature type="transmembrane region" description="Helical" evidence="6">
    <location>
        <begin position="146"/>
        <end position="166"/>
    </location>
</feature>
<dbReference type="InterPro" id="IPR011701">
    <property type="entry name" value="MFS"/>
</dbReference>
<dbReference type="AlphaFoldDB" id="A0A8H2Y3V4"/>
<dbReference type="Proteomes" id="UP000663853">
    <property type="component" value="Unassembled WGS sequence"/>
</dbReference>
<feature type="region of interest" description="Disordered" evidence="5">
    <location>
        <begin position="1"/>
        <end position="28"/>
    </location>
</feature>
<feature type="transmembrane region" description="Helical" evidence="6">
    <location>
        <begin position="443"/>
        <end position="466"/>
    </location>
</feature>
<organism evidence="8 9">
    <name type="scientific">Rhizoctonia solani</name>
    <dbReference type="NCBI Taxonomy" id="456999"/>
    <lineage>
        <taxon>Eukaryota</taxon>
        <taxon>Fungi</taxon>
        <taxon>Dikarya</taxon>
        <taxon>Basidiomycota</taxon>
        <taxon>Agaricomycotina</taxon>
        <taxon>Agaricomycetes</taxon>
        <taxon>Cantharellales</taxon>
        <taxon>Ceratobasidiaceae</taxon>
        <taxon>Rhizoctonia</taxon>
    </lineage>
</organism>
<evidence type="ECO:0000256" key="2">
    <source>
        <dbReference type="ARBA" id="ARBA00022692"/>
    </source>
</evidence>
<evidence type="ECO:0000256" key="4">
    <source>
        <dbReference type="ARBA" id="ARBA00023136"/>
    </source>
</evidence>
<feature type="transmembrane region" description="Helical" evidence="6">
    <location>
        <begin position="371"/>
        <end position="396"/>
    </location>
</feature>
<evidence type="ECO:0000259" key="7">
    <source>
        <dbReference type="PROSITE" id="PS50850"/>
    </source>
</evidence>
<feature type="transmembrane region" description="Helical" evidence="6">
    <location>
        <begin position="115"/>
        <end position="134"/>
    </location>
</feature>
<feature type="transmembrane region" description="Helical" evidence="6">
    <location>
        <begin position="512"/>
        <end position="531"/>
    </location>
</feature>
<dbReference type="PROSITE" id="PS50850">
    <property type="entry name" value="MFS"/>
    <property type="match status" value="1"/>
</dbReference>
<evidence type="ECO:0000256" key="5">
    <source>
        <dbReference type="SAM" id="MobiDB-lite"/>
    </source>
</evidence>
<evidence type="ECO:0000256" key="6">
    <source>
        <dbReference type="SAM" id="Phobius"/>
    </source>
</evidence>
<dbReference type="PANTHER" id="PTHR23507">
    <property type="entry name" value="ZGC:174356"/>
    <property type="match status" value="1"/>
</dbReference>
<dbReference type="GO" id="GO:0016020">
    <property type="term" value="C:membrane"/>
    <property type="evidence" value="ECO:0007669"/>
    <property type="project" value="UniProtKB-SubCell"/>
</dbReference>
<keyword evidence="3 6" id="KW-1133">Transmembrane helix</keyword>
<comment type="caution">
    <text evidence="8">The sequence shown here is derived from an EMBL/GenBank/DDBJ whole genome shotgun (WGS) entry which is preliminary data.</text>
</comment>
<dbReference type="InterPro" id="IPR020846">
    <property type="entry name" value="MFS_dom"/>
</dbReference>
<feature type="transmembrane region" description="Helical" evidence="6">
    <location>
        <begin position="478"/>
        <end position="500"/>
    </location>
</feature>
<gene>
    <name evidence="8" type="ORF">RDB_LOCUS32076</name>
</gene>
<feature type="domain" description="Major facilitator superfamily (MFS) profile" evidence="7">
    <location>
        <begin position="53"/>
        <end position="536"/>
    </location>
</feature>
<dbReference type="Gene3D" id="1.20.1250.20">
    <property type="entry name" value="MFS general substrate transporter like domains"/>
    <property type="match status" value="1"/>
</dbReference>
<reference evidence="8" key="1">
    <citation type="submission" date="2021-01" db="EMBL/GenBank/DDBJ databases">
        <authorList>
            <person name="Kaushik A."/>
        </authorList>
    </citation>
    <scope>NUCLEOTIDE SEQUENCE</scope>
    <source>
        <strain evidence="8">AG6-10EEA</strain>
    </source>
</reference>
<dbReference type="Pfam" id="PF07690">
    <property type="entry name" value="MFS_1"/>
    <property type="match status" value="1"/>
</dbReference>
<keyword evidence="4 6" id="KW-0472">Membrane</keyword>
<feature type="transmembrane region" description="Helical" evidence="6">
    <location>
        <begin position="52"/>
        <end position="84"/>
    </location>
</feature>
<dbReference type="PANTHER" id="PTHR23507:SF1">
    <property type="entry name" value="FI18259P1-RELATED"/>
    <property type="match status" value="1"/>
</dbReference>
<feature type="transmembrane region" description="Helical" evidence="6">
    <location>
        <begin position="333"/>
        <end position="351"/>
    </location>
</feature>
<feature type="compositionally biased region" description="Polar residues" evidence="5">
    <location>
        <begin position="285"/>
        <end position="294"/>
    </location>
</feature>
<evidence type="ECO:0000256" key="3">
    <source>
        <dbReference type="ARBA" id="ARBA00022989"/>
    </source>
</evidence>
<comment type="subcellular location">
    <subcellularLocation>
        <location evidence="1">Membrane</location>
        <topology evidence="1">Multi-pass membrane protein</topology>
    </subcellularLocation>
</comment>
<protein>
    <recommendedName>
        <fullName evidence="7">Major facilitator superfamily (MFS) profile domain-containing protein</fullName>
    </recommendedName>
</protein>
<dbReference type="SUPFAM" id="SSF103473">
    <property type="entry name" value="MFS general substrate transporter"/>
    <property type="match status" value="1"/>
</dbReference>
<proteinExistence type="predicted"/>
<accession>A0A8H2Y3V4</accession>
<dbReference type="EMBL" id="CAJMXA010000624">
    <property type="protein sequence ID" value="CAE6437584.1"/>
    <property type="molecule type" value="Genomic_DNA"/>
</dbReference>
<evidence type="ECO:0000313" key="9">
    <source>
        <dbReference type="Proteomes" id="UP000663853"/>
    </source>
</evidence>
<feature type="region of interest" description="Disordered" evidence="5">
    <location>
        <begin position="275"/>
        <end position="294"/>
    </location>
</feature>
<evidence type="ECO:0000256" key="1">
    <source>
        <dbReference type="ARBA" id="ARBA00004141"/>
    </source>
</evidence>
<keyword evidence="2 6" id="KW-0812">Transmembrane</keyword>
<dbReference type="GO" id="GO:0022857">
    <property type="term" value="F:transmembrane transporter activity"/>
    <property type="evidence" value="ECO:0007669"/>
    <property type="project" value="InterPro"/>
</dbReference>
<dbReference type="InterPro" id="IPR036259">
    <property type="entry name" value="MFS_trans_sf"/>
</dbReference>
<feature type="transmembrane region" description="Helical" evidence="6">
    <location>
        <begin position="417"/>
        <end position="437"/>
    </location>
</feature>
<sequence length="553" mass="59348">MIIDDRRAPNQSNDAEPGEPTETSPLLVGQDELQPSQHLSRSRIMRFQRAHLALPVVFLGFMSGTITITTSIQIMNIIACQFWYSTHDPSKIPPNGHIPEELCQVPGVQKMFARIVQILVIVDICGAVITSSPIGTLSAKFGRKPLLIIVSLLYAISPLVILAALYQGSLALIIVSTTMAAVGGPRQLSLLTTMFIVDVSDDPGPILSILEGSLNFGLAISYTLGGFITRWSGSLTSVFWVQTALCTLLLVYIVVAIPESFGWEKRVARATEIATERSRGRQRTNRPSLARSRSVSLERVQEGVQESASAFSRPLTLIWPKRDPATGRRNKRLLLLSIGILFAYIGTAYSGPAYLVYATNRFHATPDQNGYILGSVAAGKTIYLLLFFPLILKAGHGFYLKNRSRGTGAKDSPGSQFDVHLLAFSFLIESLALLGAGLSTNKIAANACIMIVVLGSGAAPCISALVSASVGPLAQGEALAAVALIRSIAEFLSPVILGSILSSTTNTRLPGLVFVISSILLFLAVGIVVFIKDADKYVTPDNATNNPDPTAEE</sequence>
<feature type="transmembrane region" description="Helical" evidence="6">
    <location>
        <begin position="209"/>
        <end position="231"/>
    </location>
</feature>
<feature type="transmembrane region" description="Helical" evidence="6">
    <location>
        <begin position="237"/>
        <end position="257"/>
    </location>
</feature>
<evidence type="ECO:0000313" key="8">
    <source>
        <dbReference type="EMBL" id="CAE6437584.1"/>
    </source>
</evidence>